<reference evidence="1" key="1">
    <citation type="submission" date="2019-09" db="EMBL/GenBank/DDBJ databases">
        <authorList>
            <person name="Rodrigo-Torres L."/>
            <person name="Arahal R. D."/>
            <person name="Lucena T."/>
        </authorList>
    </citation>
    <scope>NUCLEOTIDE SEQUENCE</scope>
    <source>
        <strain evidence="1">ISS653</strain>
    </source>
</reference>
<dbReference type="Proteomes" id="UP000356253">
    <property type="component" value="Unassembled WGS sequence"/>
</dbReference>
<gene>
    <name evidence="1" type="ORF">FVB9532_02427</name>
</gene>
<evidence type="ECO:0000313" key="1">
    <source>
        <dbReference type="EMBL" id="VVV01147.1"/>
    </source>
</evidence>
<protein>
    <submittedName>
        <fullName evidence="1">Uncharacterized protein</fullName>
    </submittedName>
</protein>
<name>A0AC61Y9H1_9FLAO</name>
<sequence>MKFTRIIVLFSLIYSLSAFTSVHKYYLSITEIEYAQEQKSLQMISRIFVDDFQKLLQTRYDKSIELVRGKNNEQTNLYIERYFEDKLKIEINKKTLPLKFIGKRYEDDLIICYFEATQVEDFHKVSVTNLILTDLYQEQKNLIHFKKGDETKSLMLMKDKPEGELKF</sequence>
<proteinExistence type="predicted"/>
<comment type="caution">
    <text evidence="1">The sequence shown here is derived from an EMBL/GenBank/DDBJ whole genome shotgun (WGS) entry which is preliminary data.</text>
</comment>
<dbReference type="EMBL" id="CABVMM010000009">
    <property type="protein sequence ID" value="VVV01147.1"/>
    <property type="molecule type" value="Genomic_DNA"/>
</dbReference>
<evidence type="ECO:0000313" key="2">
    <source>
        <dbReference type="Proteomes" id="UP000356253"/>
    </source>
</evidence>
<accession>A0AC61Y9H1</accession>
<keyword evidence="2" id="KW-1185">Reference proteome</keyword>
<organism evidence="1 2">
    <name type="scientific">Mesonia oceanica</name>
    <dbReference type="NCBI Taxonomy" id="2687242"/>
    <lineage>
        <taxon>Bacteria</taxon>
        <taxon>Pseudomonadati</taxon>
        <taxon>Bacteroidota</taxon>
        <taxon>Flavobacteriia</taxon>
        <taxon>Flavobacteriales</taxon>
        <taxon>Flavobacteriaceae</taxon>
        <taxon>Mesonia</taxon>
    </lineage>
</organism>